<feature type="binding site" evidence="17">
    <location>
        <position position="190"/>
    </location>
    <ligand>
        <name>L-homoserine</name>
        <dbReference type="ChEBI" id="CHEBI:57476"/>
    </ligand>
</feature>
<dbReference type="PROSITE" id="PS01042">
    <property type="entry name" value="HOMOSER_DHGENASE"/>
    <property type="match status" value="1"/>
</dbReference>
<dbReference type="STRING" id="394958.BGI42_04825"/>
<accession>A0A1D7XIB9</accession>
<dbReference type="InterPro" id="IPR001342">
    <property type="entry name" value="HDH_cat"/>
</dbReference>
<dbReference type="SUPFAM" id="SSF51735">
    <property type="entry name" value="NAD(P)-binding Rossmann-fold domains"/>
    <property type="match status" value="1"/>
</dbReference>
<dbReference type="UniPathway" id="UPA00051">
    <property type="reaction ID" value="UER00465"/>
</dbReference>
<dbReference type="Gene3D" id="3.30.70.260">
    <property type="match status" value="1"/>
</dbReference>
<dbReference type="InterPro" id="IPR045865">
    <property type="entry name" value="ACT-like_dom_sf"/>
</dbReference>
<protein>
    <recommendedName>
        <fullName evidence="6 18">Homoserine dehydrogenase</fullName>
        <ecNumber evidence="5 18">1.1.1.3</ecNumber>
    </recommendedName>
</protein>
<dbReference type="InterPro" id="IPR016204">
    <property type="entry name" value="HDH"/>
</dbReference>
<dbReference type="GO" id="GO:0046872">
    <property type="term" value="F:metal ion binding"/>
    <property type="evidence" value="ECO:0007669"/>
    <property type="project" value="UniProtKB-KW"/>
</dbReference>
<dbReference type="KEGG" id="ctae:BGI42_04825"/>
<evidence type="ECO:0000256" key="4">
    <source>
        <dbReference type="ARBA" id="ARBA00006753"/>
    </source>
</evidence>
<evidence type="ECO:0000256" key="13">
    <source>
        <dbReference type="ARBA" id="ARBA00023053"/>
    </source>
</evidence>
<dbReference type="EC" id="1.1.1.3" evidence="5 18"/>
<dbReference type="Proteomes" id="UP000094652">
    <property type="component" value="Chromosome"/>
</dbReference>
<dbReference type="Pfam" id="PF03447">
    <property type="entry name" value="NAD_binding_3"/>
    <property type="match status" value="1"/>
</dbReference>
<evidence type="ECO:0000256" key="2">
    <source>
        <dbReference type="ARBA" id="ARBA00005056"/>
    </source>
</evidence>
<dbReference type="InterPro" id="IPR036291">
    <property type="entry name" value="NAD(P)-bd_dom_sf"/>
</dbReference>
<evidence type="ECO:0000256" key="14">
    <source>
        <dbReference type="ARBA" id="ARBA00023167"/>
    </source>
</evidence>
<keyword evidence="22" id="KW-1185">Reference proteome</keyword>
<dbReference type="InterPro" id="IPR019811">
    <property type="entry name" value="HDH_CS"/>
</dbReference>
<feature type="domain" description="ACT" evidence="20">
    <location>
        <begin position="351"/>
        <end position="427"/>
    </location>
</feature>
<keyword evidence="9" id="KW-0479">Metal-binding</keyword>
<comment type="catalytic activity">
    <reaction evidence="15">
        <text>L-homoserine + NADP(+) = L-aspartate 4-semialdehyde + NADPH + H(+)</text>
        <dbReference type="Rhea" id="RHEA:15761"/>
        <dbReference type="ChEBI" id="CHEBI:15378"/>
        <dbReference type="ChEBI" id="CHEBI:57476"/>
        <dbReference type="ChEBI" id="CHEBI:57783"/>
        <dbReference type="ChEBI" id="CHEBI:58349"/>
        <dbReference type="ChEBI" id="CHEBI:537519"/>
        <dbReference type="EC" id="1.1.1.3"/>
    </reaction>
    <physiologicalReaction direction="right-to-left" evidence="15">
        <dbReference type="Rhea" id="RHEA:15763"/>
    </physiologicalReaction>
</comment>
<evidence type="ECO:0000256" key="7">
    <source>
        <dbReference type="ARBA" id="ARBA00022605"/>
    </source>
</evidence>
<keyword evidence="11 18" id="KW-0560">Oxidoreductase</keyword>
<evidence type="ECO:0000256" key="11">
    <source>
        <dbReference type="ARBA" id="ARBA00023002"/>
    </source>
</evidence>
<evidence type="ECO:0000256" key="19">
    <source>
        <dbReference type="RuleBase" id="RU004171"/>
    </source>
</evidence>
<evidence type="ECO:0000256" key="3">
    <source>
        <dbReference type="ARBA" id="ARBA00005062"/>
    </source>
</evidence>
<dbReference type="GO" id="GO:0009086">
    <property type="term" value="P:methionine biosynthetic process"/>
    <property type="evidence" value="ECO:0007669"/>
    <property type="project" value="UniProtKB-KW"/>
</dbReference>
<dbReference type="AlphaFoldDB" id="A0A1D7XIB9"/>
<dbReference type="InterPro" id="IPR005106">
    <property type="entry name" value="Asp/hSer_DH_NAD-bd"/>
</dbReference>
<evidence type="ECO:0000259" key="20">
    <source>
        <dbReference type="PROSITE" id="PS51671"/>
    </source>
</evidence>
<dbReference type="GO" id="GO:0004412">
    <property type="term" value="F:homoserine dehydrogenase activity"/>
    <property type="evidence" value="ECO:0007669"/>
    <property type="project" value="UniProtKB-EC"/>
</dbReference>
<evidence type="ECO:0000313" key="21">
    <source>
        <dbReference type="EMBL" id="AOR23084.1"/>
    </source>
</evidence>
<dbReference type="Pfam" id="PF00742">
    <property type="entry name" value="Homoserine_dh"/>
    <property type="match status" value="1"/>
</dbReference>
<evidence type="ECO:0000256" key="1">
    <source>
        <dbReference type="ARBA" id="ARBA00001920"/>
    </source>
</evidence>
<dbReference type="Gene3D" id="3.40.50.720">
    <property type="entry name" value="NAD(P)-binding Rossmann-like Domain"/>
    <property type="match status" value="1"/>
</dbReference>
<evidence type="ECO:0000256" key="17">
    <source>
        <dbReference type="PIRSR" id="PIRSR000098-2"/>
    </source>
</evidence>
<evidence type="ECO:0000256" key="15">
    <source>
        <dbReference type="ARBA" id="ARBA00048841"/>
    </source>
</evidence>
<keyword evidence="13" id="KW-0915">Sodium</keyword>
<comment type="cofactor">
    <cofactor evidence="1">
        <name>a metal cation</name>
        <dbReference type="ChEBI" id="CHEBI:25213"/>
    </cofactor>
</comment>
<evidence type="ECO:0000256" key="18">
    <source>
        <dbReference type="RuleBase" id="RU000579"/>
    </source>
</evidence>
<comment type="pathway">
    <text evidence="2 18">Amino-acid biosynthesis; L-threonine biosynthesis; L-threonine from L-aspartate: step 3/5.</text>
</comment>
<dbReference type="GO" id="GO:0050661">
    <property type="term" value="F:NADP binding"/>
    <property type="evidence" value="ECO:0007669"/>
    <property type="project" value="InterPro"/>
</dbReference>
<dbReference type="SUPFAM" id="SSF55347">
    <property type="entry name" value="Glyceraldehyde-3-phosphate dehydrogenase-like, C-terminal domain"/>
    <property type="match status" value="1"/>
</dbReference>
<reference evidence="22" key="1">
    <citation type="submission" date="2016-09" db="EMBL/GenBank/DDBJ databases">
        <title>Genomics of Clostridium taeniosporum, an organism which forms endospores with ribbon-like appendages.</title>
        <authorList>
            <person name="Walker J.R."/>
        </authorList>
    </citation>
    <scope>NUCLEOTIDE SEQUENCE [LARGE SCALE GENOMIC DNA]</scope>
    <source>
        <strain evidence="22">1/k</strain>
    </source>
</reference>
<dbReference type="UniPathway" id="UPA00050">
    <property type="reaction ID" value="UER00063"/>
</dbReference>
<dbReference type="PIRSF" id="PIRSF000098">
    <property type="entry name" value="Homoser_dehydrog"/>
    <property type="match status" value="1"/>
</dbReference>
<evidence type="ECO:0000256" key="8">
    <source>
        <dbReference type="ARBA" id="ARBA00022697"/>
    </source>
</evidence>
<feature type="active site" description="Proton donor" evidence="16">
    <location>
        <position position="205"/>
    </location>
</feature>
<evidence type="ECO:0000256" key="16">
    <source>
        <dbReference type="PIRSR" id="PIRSR000098-1"/>
    </source>
</evidence>
<proteinExistence type="inferred from homology"/>
<dbReference type="PROSITE" id="PS51671">
    <property type="entry name" value="ACT"/>
    <property type="match status" value="1"/>
</dbReference>
<evidence type="ECO:0000256" key="9">
    <source>
        <dbReference type="ARBA" id="ARBA00022723"/>
    </source>
</evidence>
<dbReference type="PANTHER" id="PTHR43331">
    <property type="entry name" value="HOMOSERINE DEHYDROGENASE"/>
    <property type="match status" value="1"/>
</dbReference>
<organism evidence="21 22">
    <name type="scientific">Clostridium taeniosporum</name>
    <dbReference type="NCBI Taxonomy" id="394958"/>
    <lineage>
        <taxon>Bacteria</taxon>
        <taxon>Bacillati</taxon>
        <taxon>Bacillota</taxon>
        <taxon>Clostridia</taxon>
        <taxon>Eubacteriales</taxon>
        <taxon>Clostridiaceae</taxon>
        <taxon>Clostridium</taxon>
    </lineage>
</organism>
<dbReference type="Pfam" id="PF01842">
    <property type="entry name" value="ACT"/>
    <property type="match status" value="1"/>
</dbReference>
<evidence type="ECO:0000256" key="10">
    <source>
        <dbReference type="ARBA" id="ARBA00022857"/>
    </source>
</evidence>
<keyword evidence="7 18" id="KW-0028">Amino-acid biosynthesis</keyword>
<keyword evidence="14 18" id="KW-0486">Methionine biosynthesis</keyword>
<keyword evidence="8 18" id="KW-0791">Threonine biosynthesis</keyword>
<evidence type="ECO:0000256" key="6">
    <source>
        <dbReference type="ARBA" id="ARBA00013376"/>
    </source>
</evidence>
<dbReference type="FunFam" id="3.40.50.720:FF:000062">
    <property type="entry name" value="Homoserine dehydrogenase"/>
    <property type="match status" value="1"/>
</dbReference>
<comment type="similarity">
    <text evidence="4 19">Belongs to the homoserine dehydrogenase family.</text>
</comment>
<dbReference type="InterPro" id="IPR002912">
    <property type="entry name" value="ACT_dom"/>
</dbReference>
<keyword evidence="10 17" id="KW-0521">NADP</keyword>
<keyword evidence="12" id="KW-0520">NAD</keyword>
<comment type="pathway">
    <text evidence="3 18">Amino-acid biosynthesis; L-methionine biosynthesis via de novo pathway; L-homoserine from L-aspartate: step 3/3.</text>
</comment>
<evidence type="ECO:0000313" key="22">
    <source>
        <dbReference type="Proteomes" id="UP000094652"/>
    </source>
</evidence>
<dbReference type="PANTHER" id="PTHR43331:SF1">
    <property type="entry name" value="HOMOSERINE DEHYDROGENASE"/>
    <property type="match status" value="1"/>
</dbReference>
<dbReference type="GO" id="GO:0009088">
    <property type="term" value="P:threonine biosynthetic process"/>
    <property type="evidence" value="ECO:0007669"/>
    <property type="project" value="UniProtKB-UniPathway"/>
</dbReference>
<dbReference type="Gene3D" id="3.30.360.10">
    <property type="entry name" value="Dihydrodipicolinate Reductase, domain 2"/>
    <property type="match status" value="1"/>
</dbReference>
<dbReference type="CDD" id="cd04881">
    <property type="entry name" value="ACT_HSDH-Hom"/>
    <property type="match status" value="1"/>
</dbReference>
<gene>
    <name evidence="21" type="ORF">BGI42_04825</name>
</gene>
<sequence>MKKVRIALLGLGNVGRGVCMILNSNKEEIIKRSGYEVEIAKILVRDKNKSRGVEISEDLITTEFSDILNDDSIKIVLEVMGGINPAKEYIIKCMNTGKHIVTANKMLIATHGDELFEKADNSNVMFKYEASVAGGIPIINGIDESLTANKIKELYGIINGTTNYILTKMECDGLGFDEVLKEAQDKGYAEADPTSDIEGYDAQYKLAILSSLAFGTKVDVDNVYREGITNINPIDMEYAKEFEMVIKLLAIVKEVKGKLELRVHPTMIPKKHPLANVYDSFNAVFVKGNAVGDLMFYGRGAGDLPTGSAVVSDVISMLRSNVDLENYNSVVKNNLWDREISDIKDVESKFYIRATVLDESGVLGEITAILGKYDVSLRSVIQKGKENEKGQVTIVLITHKTTQAQIYDSCSEISNLNSVSKIDNIIRIEDFK</sequence>
<feature type="binding site" evidence="17">
    <location>
        <position position="105"/>
    </location>
    <ligand>
        <name>NADPH</name>
        <dbReference type="ChEBI" id="CHEBI:57783"/>
    </ligand>
</feature>
<evidence type="ECO:0000256" key="12">
    <source>
        <dbReference type="ARBA" id="ARBA00023027"/>
    </source>
</evidence>
<dbReference type="NCBIfam" id="NF004976">
    <property type="entry name" value="PRK06349.1"/>
    <property type="match status" value="1"/>
</dbReference>
<dbReference type="FunFam" id="3.30.360.10:FF:000005">
    <property type="entry name" value="Homoserine dehydrogenase"/>
    <property type="match status" value="1"/>
</dbReference>
<evidence type="ECO:0000256" key="5">
    <source>
        <dbReference type="ARBA" id="ARBA00013213"/>
    </source>
</evidence>
<dbReference type="OrthoDB" id="9808167at2"/>
<name>A0A1D7XIB9_9CLOT</name>
<dbReference type="RefSeq" id="WP_069679239.1">
    <property type="nucleotide sequence ID" value="NZ_CP017253.2"/>
</dbReference>
<dbReference type="SUPFAM" id="SSF55021">
    <property type="entry name" value="ACT-like"/>
    <property type="match status" value="1"/>
</dbReference>
<dbReference type="EMBL" id="CP017253">
    <property type="protein sequence ID" value="AOR23084.1"/>
    <property type="molecule type" value="Genomic_DNA"/>
</dbReference>